<dbReference type="PANTHER" id="PTHR43800:SF1">
    <property type="entry name" value="PEPTIDYL-LYSINE N-ACETYLTRANSFERASE YJAB"/>
    <property type="match status" value="1"/>
</dbReference>
<dbReference type="Pfam" id="PF13673">
    <property type="entry name" value="Acetyltransf_10"/>
    <property type="match status" value="1"/>
</dbReference>
<keyword evidence="2" id="KW-0012">Acyltransferase</keyword>
<dbReference type="Proteomes" id="UP000503144">
    <property type="component" value="Chromosome"/>
</dbReference>
<protein>
    <submittedName>
        <fullName evidence="4">Acetyltransferase</fullName>
    </submittedName>
</protein>
<dbReference type="NCBIfam" id="NF007807">
    <property type="entry name" value="PRK10514.1"/>
    <property type="match status" value="1"/>
</dbReference>
<evidence type="ECO:0000313" key="4">
    <source>
        <dbReference type="EMBL" id="QJB38720.1"/>
    </source>
</evidence>
<organism evidence="4 5">
    <name type="scientific">Chitinophaga oryzae</name>
    <dbReference type="NCBI Taxonomy" id="2725414"/>
    <lineage>
        <taxon>Bacteria</taxon>
        <taxon>Pseudomonadati</taxon>
        <taxon>Bacteroidota</taxon>
        <taxon>Chitinophagia</taxon>
        <taxon>Chitinophagales</taxon>
        <taxon>Chitinophagaceae</taxon>
        <taxon>Chitinophaga</taxon>
    </lineage>
</organism>
<evidence type="ECO:0000256" key="1">
    <source>
        <dbReference type="ARBA" id="ARBA00022679"/>
    </source>
</evidence>
<dbReference type="PANTHER" id="PTHR43800">
    <property type="entry name" value="PEPTIDYL-LYSINE N-ACETYLTRANSFERASE YJAB"/>
    <property type="match status" value="1"/>
</dbReference>
<feature type="domain" description="N-acetyltransferase" evidence="3">
    <location>
        <begin position="1"/>
        <end position="143"/>
    </location>
</feature>
<dbReference type="EMBL" id="CP051204">
    <property type="protein sequence ID" value="QJB38720.1"/>
    <property type="molecule type" value="Genomic_DNA"/>
</dbReference>
<keyword evidence="1" id="KW-0808">Transferase</keyword>
<dbReference type="InterPro" id="IPR016181">
    <property type="entry name" value="Acyl_CoA_acyltransferase"/>
</dbReference>
<evidence type="ECO:0000313" key="5">
    <source>
        <dbReference type="Proteomes" id="UP000503144"/>
    </source>
</evidence>
<keyword evidence="5" id="KW-1185">Reference proteome</keyword>
<name>A0ABX6LF11_9BACT</name>
<proteinExistence type="predicted"/>
<gene>
    <name evidence="4" type="ORF">HF324_12925</name>
</gene>
<dbReference type="InterPro" id="IPR000182">
    <property type="entry name" value="GNAT_dom"/>
</dbReference>
<dbReference type="SUPFAM" id="SSF55729">
    <property type="entry name" value="Acyl-CoA N-acyltransferases (Nat)"/>
    <property type="match status" value="1"/>
</dbReference>
<dbReference type="RefSeq" id="WP_168860807.1">
    <property type="nucleotide sequence ID" value="NZ_CP051204.2"/>
</dbReference>
<dbReference type="PROSITE" id="PS51186">
    <property type="entry name" value="GNAT"/>
    <property type="match status" value="1"/>
</dbReference>
<evidence type="ECO:0000259" key="3">
    <source>
        <dbReference type="PROSITE" id="PS51186"/>
    </source>
</evidence>
<dbReference type="Gene3D" id="3.40.630.30">
    <property type="match status" value="1"/>
</dbReference>
<sequence length="143" mass="16246">MKIRRATATDYPEMVRIWESAVKATHGFLAQEDFEHIRALLPEAFFPQVDTYLFLNDAGQPVAFLGVHADSLEMLFVEDASRGKGVGKQLIHYALTELHIRKVDVNEQNSQAVGFYERMGFKISGRSERDGMGKPYPILHMEC</sequence>
<accession>A0ABX6LF11</accession>
<dbReference type="CDD" id="cd04301">
    <property type="entry name" value="NAT_SF"/>
    <property type="match status" value="1"/>
</dbReference>
<evidence type="ECO:0000256" key="2">
    <source>
        <dbReference type="ARBA" id="ARBA00023315"/>
    </source>
</evidence>
<reference evidence="4" key="1">
    <citation type="submission" date="2020-09" db="EMBL/GenBank/DDBJ databases">
        <authorList>
            <person name="Kittiwongwattana C."/>
        </authorList>
    </citation>
    <scope>NUCLEOTIDE SEQUENCE</scope>
    <source>
        <strain evidence="4">1303</strain>
    </source>
</reference>